<dbReference type="HOGENOM" id="CLU_025457_0_1_1"/>
<dbReference type="STRING" id="5601.A0A0D2DJT3"/>
<dbReference type="PANTHER" id="PTHR42470">
    <property type="entry name" value="VAST DOMAIN-CONTAINING PROTEIN"/>
    <property type="match status" value="1"/>
</dbReference>
<reference evidence="3 4" key="1">
    <citation type="submission" date="2015-01" db="EMBL/GenBank/DDBJ databases">
        <title>The Genome Sequence of Capronia semiimmersa CBS27337.</title>
        <authorList>
            <consortium name="The Broad Institute Genomics Platform"/>
            <person name="Cuomo C."/>
            <person name="de Hoog S."/>
            <person name="Gorbushina A."/>
            <person name="Stielow B."/>
            <person name="Teixiera M."/>
            <person name="Abouelleil A."/>
            <person name="Chapman S.B."/>
            <person name="Priest M."/>
            <person name="Young S.K."/>
            <person name="Wortman J."/>
            <person name="Nusbaum C."/>
            <person name="Birren B."/>
        </authorList>
    </citation>
    <scope>NUCLEOTIDE SEQUENCE [LARGE SCALE GENOMIC DNA]</scope>
    <source>
        <strain evidence="3 4">CBS 27337</strain>
    </source>
</reference>
<gene>
    <name evidence="3" type="ORF">PV04_10794</name>
</gene>
<evidence type="ECO:0000313" key="3">
    <source>
        <dbReference type="EMBL" id="KIW62637.1"/>
    </source>
</evidence>
<dbReference type="InterPro" id="IPR057684">
    <property type="entry name" value="DUF7924"/>
</dbReference>
<accession>A0A0D2DJT3</accession>
<organism evidence="3 4">
    <name type="scientific">Phialophora macrospora</name>
    <dbReference type="NCBI Taxonomy" id="1851006"/>
    <lineage>
        <taxon>Eukaryota</taxon>
        <taxon>Fungi</taxon>
        <taxon>Dikarya</taxon>
        <taxon>Ascomycota</taxon>
        <taxon>Pezizomycotina</taxon>
        <taxon>Eurotiomycetes</taxon>
        <taxon>Chaetothyriomycetidae</taxon>
        <taxon>Chaetothyriales</taxon>
        <taxon>Herpotrichiellaceae</taxon>
        <taxon>Phialophora</taxon>
    </lineage>
</organism>
<dbReference type="AlphaFoldDB" id="A0A0D2DJT3"/>
<dbReference type="PANTHER" id="PTHR42470:SF2">
    <property type="match status" value="1"/>
</dbReference>
<feature type="domain" description="DUF7924" evidence="2">
    <location>
        <begin position="39"/>
        <end position="263"/>
    </location>
</feature>
<sequence length="290" mass="32842">MNEVDGSKFIHETSRQLCEEMLGARYEDPTHTQFPVSQFESVWSRLRTRNECQIHQAITPLIVPPPEFLFFNGHQSLEHLAQEVCADWTKSQPPPGPVPRPDFAIGIRSSAFTDGELEKMRCYSSWRRGALFTDNMYFPFLVCKVKACTQDISGAERQSVRACAMAVDAIIQLYRILGEAEASKLSGQILAISVTHDQTWVLIYEHYVIITGDQATHYRHPIMGGRLVFGGGPIAGWKMAHDFVRAVYDKFYPNHLKRIKDALAQMPGPEATSRIDSRSMRGSRAEFNSF</sequence>
<proteinExistence type="predicted"/>
<evidence type="ECO:0000259" key="2">
    <source>
        <dbReference type="Pfam" id="PF25545"/>
    </source>
</evidence>
<keyword evidence="4" id="KW-1185">Reference proteome</keyword>
<protein>
    <recommendedName>
        <fullName evidence="2">DUF7924 domain-containing protein</fullName>
    </recommendedName>
</protein>
<feature type="region of interest" description="Disordered" evidence="1">
    <location>
        <begin position="268"/>
        <end position="290"/>
    </location>
</feature>
<dbReference type="Proteomes" id="UP000054266">
    <property type="component" value="Unassembled WGS sequence"/>
</dbReference>
<name>A0A0D2DJT3_9EURO</name>
<evidence type="ECO:0000256" key="1">
    <source>
        <dbReference type="SAM" id="MobiDB-lite"/>
    </source>
</evidence>
<dbReference type="EMBL" id="KN846963">
    <property type="protein sequence ID" value="KIW62637.1"/>
    <property type="molecule type" value="Genomic_DNA"/>
</dbReference>
<evidence type="ECO:0000313" key="4">
    <source>
        <dbReference type="Proteomes" id="UP000054266"/>
    </source>
</evidence>
<dbReference type="Pfam" id="PF25545">
    <property type="entry name" value="DUF7924"/>
    <property type="match status" value="1"/>
</dbReference>